<dbReference type="PANTHER" id="PTHR37017:SF11">
    <property type="entry name" value="ESTERASE_LIPASE_THIOESTERASE DOMAIN-CONTAINING PROTEIN"/>
    <property type="match status" value="1"/>
</dbReference>
<reference evidence="3" key="1">
    <citation type="journal article" date="2019" name="Int. J. Syst. Evol. Microbiol.">
        <title>The Global Catalogue of Microorganisms (GCM) 10K type strain sequencing project: providing services to taxonomists for standard genome sequencing and annotation.</title>
        <authorList>
            <consortium name="The Broad Institute Genomics Platform"/>
            <consortium name="The Broad Institute Genome Sequencing Center for Infectious Disease"/>
            <person name="Wu L."/>
            <person name="Ma J."/>
        </authorList>
    </citation>
    <scope>NUCLEOTIDE SEQUENCE [LARGE SCALE GENOMIC DNA]</scope>
    <source>
        <strain evidence="3">CGMCC 4.1437</strain>
    </source>
</reference>
<gene>
    <name evidence="2" type="ORF">ACFP3U_07760</name>
</gene>
<dbReference type="GO" id="GO:0016787">
    <property type="term" value="F:hydrolase activity"/>
    <property type="evidence" value="ECO:0007669"/>
    <property type="project" value="UniProtKB-KW"/>
</dbReference>
<dbReference type="SUPFAM" id="SSF53474">
    <property type="entry name" value="alpha/beta-Hydrolases"/>
    <property type="match status" value="1"/>
</dbReference>
<dbReference type="Proteomes" id="UP001595975">
    <property type="component" value="Unassembled WGS sequence"/>
</dbReference>
<dbReference type="Gene3D" id="3.40.50.1820">
    <property type="entry name" value="alpha/beta hydrolase"/>
    <property type="match status" value="1"/>
</dbReference>
<keyword evidence="2" id="KW-0378">Hydrolase</keyword>
<protein>
    <submittedName>
        <fullName evidence="2">Alpha/beta fold hydrolase</fullName>
    </submittedName>
</protein>
<evidence type="ECO:0000259" key="1">
    <source>
        <dbReference type="Pfam" id="PF12697"/>
    </source>
</evidence>
<comment type="caution">
    <text evidence="2">The sequence shown here is derived from an EMBL/GenBank/DDBJ whole genome shotgun (WGS) entry which is preliminary data.</text>
</comment>
<dbReference type="PANTHER" id="PTHR37017">
    <property type="entry name" value="AB HYDROLASE-1 DOMAIN-CONTAINING PROTEIN-RELATED"/>
    <property type="match status" value="1"/>
</dbReference>
<dbReference type="InterPro" id="IPR029058">
    <property type="entry name" value="AB_hydrolase_fold"/>
</dbReference>
<name>A0ABW0X113_9ACTN</name>
<dbReference type="Pfam" id="PF12697">
    <property type="entry name" value="Abhydrolase_6"/>
    <property type="match status" value="1"/>
</dbReference>
<dbReference type="RefSeq" id="WP_380224495.1">
    <property type="nucleotide sequence ID" value="NZ_JBHSOF010000006.1"/>
</dbReference>
<organism evidence="2 3">
    <name type="scientific">Kitasatospora misakiensis</name>
    <dbReference type="NCBI Taxonomy" id="67330"/>
    <lineage>
        <taxon>Bacteria</taxon>
        <taxon>Bacillati</taxon>
        <taxon>Actinomycetota</taxon>
        <taxon>Actinomycetes</taxon>
        <taxon>Kitasatosporales</taxon>
        <taxon>Streptomycetaceae</taxon>
        <taxon>Kitasatospora</taxon>
    </lineage>
</organism>
<accession>A0ABW0X113</accession>
<evidence type="ECO:0000313" key="2">
    <source>
        <dbReference type="EMBL" id="MFC5662879.1"/>
    </source>
</evidence>
<dbReference type="InterPro" id="IPR052897">
    <property type="entry name" value="Sec-Metab_Biosynth_Hydrolase"/>
</dbReference>
<dbReference type="EMBL" id="JBHSOF010000006">
    <property type="protein sequence ID" value="MFC5662879.1"/>
    <property type="molecule type" value="Genomic_DNA"/>
</dbReference>
<sequence>MATYILIPGALHGGWWYRPITEGLRAAGHEVYPVTLTGVSERSHVGAAGGVNLDTHVQDVLGLLEAERITDAVLVGHSYGGMVATGVADRAPERIAGLVYADALVPRDGESAFAIVNDAWRERYLAAAAAGGGHSLVGLNPGLDPRATAHPLAALLQPIRLTGAADPAALDVPRIYLHAENFEATPFHDTVARLRTDPAWTVHTLPTGHDLVREAPDELLKLTLTATA</sequence>
<keyword evidence="3" id="KW-1185">Reference proteome</keyword>
<dbReference type="InterPro" id="IPR000073">
    <property type="entry name" value="AB_hydrolase_1"/>
</dbReference>
<proteinExistence type="predicted"/>
<feature type="domain" description="AB hydrolase-1" evidence="1">
    <location>
        <begin position="11"/>
        <end position="220"/>
    </location>
</feature>
<evidence type="ECO:0000313" key="3">
    <source>
        <dbReference type="Proteomes" id="UP001595975"/>
    </source>
</evidence>